<organism evidence="2 3">
    <name type="scientific">Babesia bigemina</name>
    <dbReference type="NCBI Taxonomy" id="5866"/>
    <lineage>
        <taxon>Eukaryota</taxon>
        <taxon>Sar</taxon>
        <taxon>Alveolata</taxon>
        <taxon>Apicomplexa</taxon>
        <taxon>Aconoidasida</taxon>
        <taxon>Piroplasmida</taxon>
        <taxon>Babesiidae</taxon>
        <taxon>Babesia</taxon>
    </lineage>
</organism>
<sequence>MAGFDVQSTSDEYLKTFQRHEAAARRGAASPDESSELSHLAKLKGDIDVAFSRIQQSLQNKSLTQGDWQKVIDLRQGARLKLDSANARIGDLIKMSASSTDRVLACQVQRYRRIFDQLTDEFRLLGKQVDQRYQSFTLFGDNRHSSQPLDMAVNTGKVVVEAIMDVESLTEQASLNLGVLRSGNERMARIYARVNTMVHEHLFDIQKLQRNINYVLLRNRTVTSLVMGFCLFLIIYKLVLSKIV</sequence>
<feature type="transmembrane region" description="Helical" evidence="1">
    <location>
        <begin position="222"/>
        <end position="240"/>
    </location>
</feature>
<dbReference type="VEuPathDB" id="PiroplasmaDB:BBBOND_0312870"/>
<dbReference type="RefSeq" id="XP_012769570.1">
    <property type="nucleotide sequence ID" value="XM_012914116.1"/>
</dbReference>
<evidence type="ECO:0000313" key="2">
    <source>
        <dbReference type="EMBL" id="CDR97384.1"/>
    </source>
</evidence>
<dbReference type="OrthoDB" id="361906at2759"/>
<evidence type="ECO:0000256" key="1">
    <source>
        <dbReference type="SAM" id="Phobius"/>
    </source>
</evidence>
<keyword evidence="3" id="KW-1185">Reference proteome</keyword>
<dbReference type="Proteomes" id="UP000033188">
    <property type="component" value="Chromosome 3"/>
</dbReference>
<dbReference type="OMA" id="KQVDQRY"/>
<dbReference type="KEGG" id="bbig:BBBOND_0312870"/>
<dbReference type="EMBL" id="LK391709">
    <property type="protein sequence ID" value="CDR97384.1"/>
    <property type="molecule type" value="Genomic_DNA"/>
</dbReference>
<keyword evidence="1" id="KW-0812">Transmembrane</keyword>
<dbReference type="GeneID" id="24565925"/>
<keyword evidence="1" id="KW-0472">Membrane</keyword>
<evidence type="ECO:0000313" key="3">
    <source>
        <dbReference type="Proteomes" id="UP000033188"/>
    </source>
</evidence>
<accession>A0A061DDG6</accession>
<keyword evidence="1" id="KW-1133">Transmembrane helix</keyword>
<name>A0A061DDG6_BABBI</name>
<protein>
    <submittedName>
        <fullName evidence="2">Uncharacterized protein</fullName>
    </submittedName>
</protein>
<proteinExistence type="predicted"/>
<gene>
    <name evidence="2" type="ORF">BBBOND_0312870</name>
</gene>
<reference evidence="3" key="1">
    <citation type="journal article" date="2014" name="Nucleic Acids Res.">
        <title>The evolutionary dynamics of variant antigen genes in Babesia reveal a history of genomic innovation underlying host-parasite interaction.</title>
        <authorList>
            <person name="Jackson A.P."/>
            <person name="Otto T.D."/>
            <person name="Darby A."/>
            <person name="Ramaprasad A."/>
            <person name="Xia D."/>
            <person name="Echaide I.E."/>
            <person name="Farber M."/>
            <person name="Gahlot S."/>
            <person name="Gamble J."/>
            <person name="Gupta D."/>
            <person name="Gupta Y."/>
            <person name="Jackson L."/>
            <person name="Malandrin L."/>
            <person name="Malas T.B."/>
            <person name="Moussa E."/>
            <person name="Nair M."/>
            <person name="Reid A.J."/>
            <person name="Sanders M."/>
            <person name="Sharma J."/>
            <person name="Tracey A."/>
            <person name="Quail M.A."/>
            <person name="Weir W."/>
            <person name="Wastling J.M."/>
            <person name="Hall N."/>
            <person name="Willadsen P."/>
            <person name="Lingelbach K."/>
            <person name="Shiels B."/>
            <person name="Tait A."/>
            <person name="Berriman M."/>
            <person name="Allred D.R."/>
            <person name="Pain A."/>
        </authorList>
    </citation>
    <scope>NUCLEOTIDE SEQUENCE [LARGE SCALE GENOMIC DNA]</scope>
    <source>
        <strain evidence="3">Bond</strain>
    </source>
</reference>
<dbReference type="AlphaFoldDB" id="A0A061DDG6"/>